<dbReference type="Gene3D" id="3.90.1150.10">
    <property type="entry name" value="Aspartate Aminotransferase, domain 1"/>
    <property type="match status" value="1"/>
</dbReference>
<dbReference type="GO" id="GO:0005737">
    <property type="term" value="C:cytoplasm"/>
    <property type="evidence" value="ECO:0007669"/>
    <property type="project" value="TreeGrafter"/>
</dbReference>
<dbReference type="EMBL" id="FNQN01000009">
    <property type="protein sequence ID" value="SEA68059.1"/>
    <property type="molecule type" value="Genomic_DNA"/>
</dbReference>
<dbReference type="STRING" id="37625.SAMN05660420_02851"/>
<protein>
    <recommendedName>
        <fullName evidence="6">O-succinylhomoserine sulfhydrylase</fullName>
    </recommendedName>
</protein>
<dbReference type="GO" id="GO:0030170">
    <property type="term" value="F:pyridoxal phosphate binding"/>
    <property type="evidence" value="ECO:0007669"/>
    <property type="project" value="InterPro"/>
</dbReference>
<dbReference type="InterPro" id="IPR015422">
    <property type="entry name" value="PyrdxlP-dep_Trfase_small"/>
</dbReference>
<dbReference type="FunFam" id="3.40.640.10:FF:000035">
    <property type="entry name" value="O-succinylhomoserine sulfhydrylase"/>
    <property type="match status" value="1"/>
</dbReference>
<dbReference type="GO" id="GO:0006535">
    <property type="term" value="P:cysteine biosynthetic process from serine"/>
    <property type="evidence" value="ECO:0007669"/>
    <property type="project" value="TreeGrafter"/>
</dbReference>
<dbReference type="InterPro" id="IPR000277">
    <property type="entry name" value="Cys/Met-Metab_PyrdxlP-dep_enz"/>
</dbReference>
<dbReference type="RefSeq" id="WP_092349991.1">
    <property type="nucleotide sequence ID" value="NZ_FNQN01000009.1"/>
</dbReference>
<dbReference type="AlphaFoldDB" id="A0A1H4D6L9"/>
<evidence type="ECO:0000256" key="7">
    <source>
        <dbReference type="PIRSR" id="PIRSR001434-2"/>
    </source>
</evidence>
<dbReference type="InterPro" id="IPR015421">
    <property type="entry name" value="PyrdxlP-dep_Trfase_major"/>
</dbReference>
<dbReference type="GO" id="GO:0003961">
    <property type="term" value="F:O-acetylhomoserine aminocarboxypropyltransferase activity"/>
    <property type="evidence" value="ECO:0007669"/>
    <property type="project" value="TreeGrafter"/>
</dbReference>
<dbReference type="OrthoDB" id="9805807at2"/>
<dbReference type="InterPro" id="IPR054542">
    <property type="entry name" value="Cys_met_metab_PP"/>
</dbReference>
<organism evidence="9 10">
    <name type="scientific">Desulfuromusa kysingii</name>
    <dbReference type="NCBI Taxonomy" id="37625"/>
    <lineage>
        <taxon>Bacteria</taxon>
        <taxon>Pseudomonadati</taxon>
        <taxon>Thermodesulfobacteriota</taxon>
        <taxon>Desulfuromonadia</taxon>
        <taxon>Desulfuromonadales</taxon>
        <taxon>Geopsychrobacteraceae</taxon>
        <taxon>Desulfuromusa</taxon>
    </lineage>
</organism>
<comment type="cofactor">
    <cofactor evidence="1 8">
        <name>pyridoxal 5'-phosphate</name>
        <dbReference type="ChEBI" id="CHEBI:597326"/>
    </cofactor>
</comment>
<dbReference type="PANTHER" id="PTHR43797">
    <property type="entry name" value="HOMOCYSTEINE/CYSTEINE SYNTHASE"/>
    <property type="match status" value="1"/>
</dbReference>
<dbReference type="InterPro" id="IPR006235">
    <property type="entry name" value="OAc-hSer/O-AcSer_sulfhydrylase"/>
</dbReference>
<proteinExistence type="inferred from homology"/>
<dbReference type="Gene3D" id="3.40.640.10">
    <property type="entry name" value="Type I PLP-dependent aspartate aminotransferase-like (Major domain)"/>
    <property type="match status" value="1"/>
</dbReference>
<dbReference type="PANTHER" id="PTHR43797:SF3">
    <property type="entry name" value="O-ACETYLHOMOSERINE SULFHYDRYLASE"/>
    <property type="match status" value="1"/>
</dbReference>
<keyword evidence="4 7" id="KW-0663">Pyridoxal phosphate</keyword>
<evidence type="ECO:0000256" key="8">
    <source>
        <dbReference type="RuleBase" id="RU362118"/>
    </source>
</evidence>
<dbReference type="GO" id="GO:0071269">
    <property type="term" value="P:L-homocysteine biosynthetic process"/>
    <property type="evidence" value="ECO:0007669"/>
    <property type="project" value="TreeGrafter"/>
</dbReference>
<evidence type="ECO:0000313" key="10">
    <source>
        <dbReference type="Proteomes" id="UP000199409"/>
    </source>
</evidence>
<dbReference type="GO" id="GO:0004124">
    <property type="term" value="F:cysteine synthase activity"/>
    <property type="evidence" value="ECO:0007669"/>
    <property type="project" value="TreeGrafter"/>
</dbReference>
<gene>
    <name evidence="9" type="ORF">SAMN05660420_02851</name>
</gene>
<comment type="similarity">
    <text evidence="5">Belongs to the trans-sulfuration enzymes family. MetZ subfamily.</text>
</comment>
<dbReference type="PROSITE" id="PS00868">
    <property type="entry name" value="CYS_MET_METAB_PP"/>
    <property type="match status" value="1"/>
</dbReference>
<dbReference type="GO" id="GO:0019346">
    <property type="term" value="P:transsulfuration"/>
    <property type="evidence" value="ECO:0007669"/>
    <property type="project" value="InterPro"/>
</dbReference>
<dbReference type="FunFam" id="3.90.1150.10:FF:000033">
    <property type="entry name" value="Cystathionine gamma-synthase"/>
    <property type="match status" value="1"/>
</dbReference>
<evidence type="ECO:0000256" key="2">
    <source>
        <dbReference type="ARBA" id="ARBA00011881"/>
    </source>
</evidence>
<accession>A0A1H4D6L9</accession>
<keyword evidence="3" id="KW-0808">Transferase</keyword>
<name>A0A1H4D6L9_9BACT</name>
<reference evidence="9 10" key="1">
    <citation type="submission" date="2016-10" db="EMBL/GenBank/DDBJ databases">
        <authorList>
            <person name="de Groot N.N."/>
        </authorList>
    </citation>
    <scope>NUCLEOTIDE SEQUENCE [LARGE SCALE GENOMIC DNA]</scope>
    <source>
        <strain evidence="9 10">DSM 7343</strain>
    </source>
</reference>
<evidence type="ECO:0000256" key="3">
    <source>
        <dbReference type="ARBA" id="ARBA00022679"/>
    </source>
</evidence>
<dbReference type="InterPro" id="IPR015424">
    <property type="entry name" value="PyrdxlP-dep_Trfase"/>
</dbReference>
<dbReference type="PIRSF" id="PIRSF001434">
    <property type="entry name" value="CGS"/>
    <property type="match status" value="1"/>
</dbReference>
<dbReference type="Pfam" id="PF01053">
    <property type="entry name" value="Cys_Met_Meta_PP"/>
    <property type="match status" value="1"/>
</dbReference>
<feature type="modified residue" description="N6-(pyridoxal phosphate)lysine" evidence="7">
    <location>
        <position position="208"/>
    </location>
</feature>
<evidence type="ECO:0000256" key="5">
    <source>
        <dbReference type="ARBA" id="ARBA00060995"/>
    </source>
</evidence>
<evidence type="ECO:0000313" key="9">
    <source>
        <dbReference type="EMBL" id="SEA68059.1"/>
    </source>
</evidence>
<dbReference type="NCBIfam" id="TIGR01326">
    <property type="entry name" value="OAH_OAS_sulfhy"/>
    <property type="match status" value="1"/>
</dbReference>
<evidence type="ECO:0000256" key="1">
    <source>
        <dbReference type="ARBA" id="ARBA00001933"/>
    </source>
</evidence>
<sequence>MQNQWKIETQAVQGNYHPGAAEPRTAPIHQSTTFKYDSAEHMAKLFDLDCADPMYTRLGNPTSGVFEEKIAMMEGGIAALATSSGQAATTLSILNICQTGQHVVSAGTLYGGTFSLFSNTFPKFGIEVTFVDPEASIDEIKKAFRPETRCLFAETIGNPGLNILDFDKFRAVSKEMNVPLIVDNTLASPYLCRPIEHGADIVVHSATKYIDGHGTSVGGVIIDSGNFDWPANKYPEMCTPDDSYHGLIYTEKFGKLAYIVKARAQFMRDLGATPAPQNTFLFNHGLTTLHLRMERHSDNALALAEHLENHPAVSWVNYPGLKSHQSHALAQKYLHYGASGVLTFGIKGGREAGIKFMEACQLIAMVVHVGDARSCVLHPASTTHRQLTEEQQKASGVTADLIRLSVGIENVADLIADVDQALAASQLA</sequence>
<dbReference type="Proteomes" id="UP000199409">
    <property type="component" value="Unassembled WGS sequence"/>
</dbReference>
<evidence type="ECO:0000256" key="6">
    <source>
        <dbReference type="ARBA" id="ARBA00071157"/>
    </source>
</evidence>
<keyword evidence="10" id="KW-1185">Reference proteome</keyword>
<dbReference type="SUPFAM" id="SSF53383">
    <property type="entry name" value="PLP-dependent transferases"/>
    <property type="match status" value="1"/>
</dbReference>
<evidence type="ECO:0000256" key="4">
    <source>
        <dbReference type="ARBA" id="ARBA00022898"/>
    </source>
</evidence>
<dbReference type="CDD" id="cd00614">
    <property type="entry name" value="CGS_like"/>
    <property type="match status" value="1"/>
</dbReference>
<comment type="subunit">
    <text evidence="2">Homotetramer.</text>
</comment>